<dbReference type="EMBL" id="JBAWSX010000005">
    <property type="protein sequence ID" value="MEI4801723.1"/>
    <property type="molecule type" value="Genomic_DNA"/>
</dbReference>
<keyword evidence="2" id="KW-1185">Reference proteome</keyword>
<accession>A0ABU8FGW0</accession>
<dbReference type="RefSeq" id="WP_336472377.1">
    <property type="nucleotide sequence ID" value="NZ_JBAWSX010000005.1"/>
</dbReference>
<comment type="caution">
    <text evidence="1">The sequence shown here is derived from an EMBL/GenBank/DDBJ whole genome shotgun (WGS) entry which is preliminary data.</text>
</comment>
<proteinExistence type="predicted"/>
<sequence>MPLESLSNILNKKFENFLEHQKVLYSTNILLDGQLDFPQGFAINQEKNELYISRQINGGTDVKISRYSLPNCDLIDTKSFAKSKGAFQEGLPFYYDINNKLCFLVRTTYDKNLAIFNYDDGVLGDNIPVLGGSKLGKDKDNKYLVTSFGSADRTEGVYIYDFKSVVNSEPILIKTIFFSNVIANGEKTQGLTIIDDKIVLGRGKTYPVLTVIDFNNTILSTIELNKKELGALVRRFDNQNIDINNFRYENEGVTFYEYNGSFVPVVCHIIGSKMYFSLCGLLEFEKINTSLNTEISVSNSIKWIDATLEPGVTNYGVDVSVRYGKDSNGIVYFEGVCTHSYTSQDPNLVLFKLPFPYAPKRNKFHNTQASGGADKRNRIEIKTNGDVILVTTTSTTTKPFTALDGIFFNVE</sequence>
<gene>
    <name evidence="1" type="ORF">WAZ07_10350</name>
</gene>
<evidence type="ECO:0008006" key="3">
    <source>
        <dbReference type="Google" id="ProtNLM"/>
    </source>
</evidence>
<protein>
    <recommendedName>
        <fullName evidence="3">Teichoic acid biosynthesis protein</fullName>
    </recommendedName>
</protein>
<dbReference type="Proteomes" id="UP001372526">
    <property type="component" value="Unassembled WGS sequence"/>
</dbReference>
<organism evidence="1 2">
    <name type="scientific">Bacillus bruguierae</name>
    <dbReference type="NCBI Taxonomy" id="3127667"/>
    <lineage>
        <taxon>Bacteria</taxon>
        <taxon>Bacillati</taxon>
        <taxon>Bacillota</taxon>
        <taxon>Bacilli</taxon>
        <taxon>Bacillales</taxon>
        <taxon>Bacillaceae</taxon>
        <taxon>Bacillus</taxon>
    </lineage>
</organism>
<reference evidence="1 2" key="1">
    <citation type="submission" date="2024-01" db="EMBL/GenBank/DDBJ databases">
        <title>Seven novel Bacillus-like species.</title>
        <authorList>
            <person name="Liu G."/>
        </authorList>
    </citation>
    <scope>NUCLEOTIDE SEQUENCE [LARGE SCALE GENOMIC DNA]</scope>
    <source>
        <strain evidence="1 2">FJAT-51639</strain>
    </source>
</reference>
<evidence type="ECO:0000313" key="2">
    <source>
        <dbReference type="Proteomes" id="UP001372526"/>
    </source>
</evidence>
<evidence type="ECO:0000313" key="1">
    <source>
        <dbReference type="EMBL" id="MEI4801723.1"/>
    </source>
</evidence>
<name>A0ABU8FGW0_9BACI</name>